<keyword evidence="2" id="KW-0813">Transport</keyword>
<gene>
    <name evidence="11" type="ORF">EV191_105135</name>
</gene>
<comment type="caution">
    <text evidence="11">The sequence shown here is derived from an EMBL/GenBank/DDBJ whole genome shotgun (WGS) entry which is preliminary data.</text>
</comment>
<keyword evidence="12" id="KW-1185">Reference proteome</keyword>
<evidence type="ECO:0000256" key="3">
    <source>
        <dbReference type="ARBA" id="ARBA00022475"/>
    </source>
</evidence>
<dbReference type="PANTHER" id="PTHR35011">
    <property type="entry name" value="2,3-DIKETO-L-GULONATE TRAP TRANSPORTER SMALL PERMEASE PROTEIN YIAM"/>
    <property type="match status" value="1"/>
</dbReference>
<name>A0A4R2QT30_9PSEU</name>
<feature type="transmembrane region" description="Helical" evidence="9">
    <location>
        <begin position="98"/>
        <end position="120"/>
    </location>
</feature>
<proteinExistence type="inferred from homology"/>
<comment type="similarity">
    <text evidence="8">Belongs to the TRAP transporter small permease family.</text>
</comment>
<reference evidence="11 12" key="1">
    <citation type="submission" date="2019-03" db="EMBL/GenBank/DDBJ databases">
        <title>Genomic Encyclopedia of Type Strains, Phase IV (KMG-IV): sequencing the most valuable type-strain genomes for metagenomic binning, comparative biology and taxonomic classification.</title>
        <authorList>
            <person name="Goeker M."/>
        </authorList>
    </citation>
    <scope>NUCLEOTIDE SEQUENCE [LARGE SCALE GENOMIC DNA]</scope>
    <source>
        <strain evidence="11 12">DSM 45765</strain>
    </source>
</reference>
<dbReference type="InterPro" id="IPR007387">
    <property type="entry name" value="TRAP_DctQ"/>
</dbReference>
<feature type="transmembrane region" description="Helical" evidence="9">
    <location>
        <begin position="59"/>
        <end position="77"/>
    </location>
</feature>
<evidence type="ECO:0000256" key="9">
    <source>
        <dbReference type="SAM" id="Phobius"/>
    </source>
</evidence>
<accession>A0A4R2QT30</accession>
<evidence type="ECO:0000256" key="4">
    <source>
        <dbReference type="ARBA" id="ARBA00022519"/>
    </source>
</evidence>
<keyword evidence="7 9" id="KW-0472">Membrane</keyword>
<dbReference type="Proteomes" id="UP000294911">
    <property type="component" value="Unassembled WGS sequence"/>
</dbReference>
<evidence type="ECO:0000313" key="12">
    <source>
        <dbReference type="Proteomes" id="UP000294911"/>
    </source>
</evidence>
<protein>
    <submittedName>
        <fullName evidence="11">TRAP-type C4-dicarboxylate transport system permease small subunit</fullName>
    </submittedName>
</protein>
<evidence type="ECO:0000256" key="6">
    <source>
        <dbReference type="ARBA" id="ARBA00022989"/>
    </source>
</evidence>
<dbReference type="Pfam" id="PF04290">
    <property type="entry name" value="DctQ"/>
    <property type="match status" value="1"/>
</dbReference>
<evidence type="ECO:0000313" key="11">
    <source>
        <dbReference type="EMBL" id="TCP53072.1"/>
    </source>
</evidence>
<evidence type="ECO:0000256" key="2">
    <source>
        <dbReference type="ARBA" id="ARBA00022448"/>
    </source>
</evidence>
<evidence type="ECO:0000256" key="8">
    <source>
        <dbReference type="ARBA" id="ARBA00038436"/>
    </source>
</evidence>
<dbReference type="InterPro" id="IPR055348">
    <property type="entry name" value="DctQ"/>
</dbReference>
<dbReference type="OrthoDB" id="4250245at2"/>
<keyword evidence="5 9" id="KW-0812">Transmembrane</keyword>
<feature type="transmembrane region" description="Helical" evidence="9">
    <location>
        <begin position="135"/>
        <end position="153"/>
    </location>
</feature>
<keyword evidence="3" id="KW-1003">Cell membrane</keyword>
<keyword evidence="4" id="KW-0997">Cell inner membrane</keyword>
<dbReference type="GO" id="GO:0005886">
    <property type="term" value="C:plasma membrane"/>
    <property type="evidence" value="ECO:0007669"/>
    <property type="project" value="UniProtKB-SubCell"/>
</dbReference>
<evidence type="ECO:0000256" key="7">
    <source>
        <dbReference type="ARBA" id="ARBA00023136"/>
    </source>
</evidence>
<evidence type="ECO:0000259" key="10">
    <source>
        <dbReference type="Pfam" id="PF04290"/>
    </source>
</evidence>
<dbReference type="RefSeq" id="WP_132877520.1">
    <property type="nucleotide sequence ID" value="NZ_SLXQ01000005.1"/>
</dbReference>
<comment type="subcellular location">
    <subcellularLocation>
        <location evidence="1">Cell inner membrane</location>
        <topology evidence="1">Multi-pass membrane protein</topology>
    </subcellularLocation>
</comment>
<evidence type="ECO:0000256" key="5">
    <source>
        <dbReference type="ARBA" id="ARBA00022692"/>
    </source>
</evidence>
<keyword evidence="6 9" id="KW-1133">Transmembrane helix</keyword>
<organism evidence="11 12">
    <name type="scientific">Tamaricihabitans halophyticus</name>
    <dbReference type="NCBI Taxonomy" id="1262583"/>
    <lineage>
        <taxon>Bacteria</taxon>
        <taxon>Bacillati</taxon>
        <taxon>Actinomycetota</taxon>
        <taxon>Actinomycetes</taxon>
        <taxon>Pseudonocardiales</taxon>
        <taxon>Pseudonocardiaceae</taxon>
        <taxon>Tamaricihabitans</taxon>
    </lineage>
</organism>
<dbReference type="EMBL" id="SLXQ01000005">
    <property type="protein sequence ID" value="TCP53072.1"/>
    <property type="molecule type" value="Genomic_DNA"/>
</dbReference>
<feature type="transmembrane region" description="Helical" evidence="9">
    <location>
        <begin position="21"/>
        <end position="47"/>
    </location>
</feature>
<evidence type="ECO:0000256" key="1">
    <source>
        <dbReference type="ARBA" id="ARBA00004429"/>
    </source>
</evidence>
<sequence length="187" mass="20158">MSTGNSARGPVGRILRALTTASAVLAGAGLVYMALATILAVVLRYVFRQPNRFLFESTEFALALTVFFALGMVALYDRHVRVDLIPRRFARTNRKVDIGARFATAAIAGTFGWFAVQLFVRDLETGIRMGSTFGLPRWILMLALTVGLVLLAANELRGALERLHATGTDAATADVTGSESTGEAKHD</sequence>
<dbReference type="AlphaFoldDB" id="A0A4R2QT30"/>
<feature type="domain" description="Tripartite ATP-independent periplasmic transporters DctQ component" evidence="10">
    <location>
        <begin position="33"/>
        <end position="162"/>
    </location>
</feature>